<dbReference type="Gene3D" id="3.30.70.330">
    <property type="match status" value="1"/>
</dbReference>
<keyword evidence="2" id="KW-1185">Reference proteome</keyword>
<accession>A0AAP0FZ78</accession>
<reference evidence="1 2" key="1">
    <citation type="journal article" date="2022" name="Nat. Plants">
        <title>Genomes of leafy and leafless Platanthera orchids illuminate the evolution of mycoheterotrophy.</title>
        <authorList>
            <person name="Li M.H."/>
            <person name="Liu K.W."/>
            <person name="Li Z."/>
            <person name="Lu H.C."/>
            <person name="Ye Q.L."/>
            <person name="Zhang D."/>
            <person name="Wang J.Y."/>
            <person name="Li Y.F."/>
            <person name="Zhong Z.M."/>
            <person name="Liu X."/>
            <person name="Yu X."/>
            <person name="Liu D.K."/>
            <person name="Tu X.D."/>
            <person name="Liu B."/>
            <person name="Hao Y."/>
            <person name="Liao X.Y."/>
            <person name="Jiang Y.T."/>
            <person name="Sun W.H."/>
            <person name="Chen J."/>
            <person name="Chen Y.Q."/>
            <person name="Ai Y."/>
            <person name="Zhai J.W."/>
            <person name="Wu S.S."/>
            <person name="Zhou Z."/>
            <person name="Hsiao Y.Y."/>
            <person name="Wu W.L."/>
            <person name="Chen Y.Y."/>
            <person name="Lin Y.F."/>
            <person name="Hsu J.L."/>
            <person name="Li C.Y."/>
            <person name="Wang Z.W."/>
            <person name="Zhao X."/>
            <person name="Zhong W.Y."/>
            <person name="Ma X.K."/>
            <person name="Ma L."/>
            <person name="Huang J."/>
            <person name="Chen G.Z."/>
            <person name="Huang M.Z."/>
            <person name="Huang L."/>
            <person name="Peng D.H."/>
            <person name="Luo Y.B."/>
            <person name="Zou S.Q."/>
            <person name="Chen S.P."/>
            <person name="Lan S."/>
            <person name="Tsai W.C."/>
            <person name="Van de Peer Y."/>
            <person name="Liu Z.J."/>
        </authorList>
    </citation>
    <scope>NUCLEOTIDE SEQUENCE [LARGE SCALE GENOMIC DNA]</scope>
    <source>
        <strain evidence="1">Lor287</strain>
    </source>
</reference>
<name>A0AAP0FZ78_9ASPA</name>
<evidence type="ECO:0000313" key="2">
    <source>
        <dbReference type="Proteomes" id="UP001418222"/>
    </source>
</evidence>
<dbReference type="InterPro" id="IPR035979">
    <property type="entry name" value="RBD_domain_sf"/>
</dbReference>
<dbReference type="GO" id="GO:0003676">
    <property type="term" value="F:nucleic acid binding"/>
    <property type="evidence" value="ECO:0007669"/>
    <property type="project" value="InterPro"/>
</dbReference>
<gene>
    <name evidence="1" type="ORF">KSP39_PZI018668</name>
</gene>
<comment type="caution">
    <text evidence="1">The sequence shown here is derived from an EMBL/GenBank/DDBJ whole genome shotgun (WGS) entry which is preliminary data.</text>
</comment>
<dbReference type="InterPro" id="IPR012677">
    <property type="entry name" value="Nucleotide-bd_a/b_plait_sf"/>
</dbReference>
<dbReference type="EMBL" id="JBBWWQ010000016">
    <property type="protein sequence ID" value="KAK8926624.1"/>
    <property type="molecule type" value="Genomic_DNA"/>
</dbReference>
<dbReference type="PANTHER" id="PTHR13288:SF8">
    <property type="entry name" value="SPLICING FACTOR 45"/>
    <property type="match status" value="1"/>
</dbReference>
<sequence>MEPNIPVDEAVRNFGQFERSEETTKALIDLDGWYFGRRTVRARFYDDDRFGRNALAPFPGEITSFS</sequence>
<protein>
    <submittedName>
        <fullName evidence="1">Uncharacterized protein</fullName>
    </submittedName>
</protein>
<evidence type="ECO:0000313" key="1">
    <source>
        <dbReference type="EMBL" id="KAK8926624.1"/>
    </source>
</evidence>
<dbReference type="GO" id="GO:0071011">
    <property type="term" value="C:precatalytic spliceosome"/>
    <property type="evidence" value="ECO:0007669"/>
    <property type="project" value="TreeGrafter"/>
</dbReference>
<proteinExistence type="predicted"/>
<dbReference type="InterPro" id="IPR040052">
    <property type="entry name" value="RBM17"/>
</dbReference>
<dbReference type="GO" id="GO:0045292">
    <property type="term" value="P:mRNA cis splicing, via spliceosome"/>
    <property type="evidence" value="ECO:0007669"/>
    <property type="project" value="InterPro"/>
</dbReference>
<dbReference type="AlphaFoldDB" id="A0AAP0FZ78"/>
<dbReference type="PANTHER" id="PTHR13288">
    <property type="entry name" value="SPLICING FACTOR 45 SPF45"/>
    <property type="match status" value="1"/>
</dbReference>
<dbReference type="Proteomes" id="UP001418222">
    <property type="component" value="Unassembled WGS sequence"/>
</dbReference>
<dbReference type="SUPFAM" id="SSF54928">
    <property type="entry name" value="RNA-binding domain, RBD"/>
    <property type="match status" value="1"/>
</dbReference>
<organism evidence="1 2">
    <name type="scientific">Platanthera zijinensis</name>
    <dbReference type="NCBI Taxonomy" id="2320716"/>
    <lineage>
        <taxon>Eukaryota</taxon>
        <taxon>Viridiplantae</taxon>
        <taxon>Streptophyta</taxon>
        <taxon>Embryophyta</taxon>
        <taxon>Tracheophyta</taxon>
        <taxon>Spermatophyta</taxon>
        <taxon>Magnoliopsida</taxon>
        <taxon>Liliopsida</taxon>
        <taxon>Asparagales</taxon>
        <taxon>Orchidaceae</taxon>
        <taxon>Orchidoideae</taxon>
        <taxon>Orchideae</taxon>
        <taxon>Orchidinae</taxon>
        <taxon>Platanthera</taxon>
    </lineage>
</organism>